<dbReference type="InterPro" id="IPR017896">
    <property type="entry name" value="4Fe4S_Fe-S-bd"/>
</dbReference>
<dbReference type="GO" id="GO:0046872">
    <property type="term" value="F:metal ion binding"/>
    <property type="evidence" value="ECO:0007669"/>
    <property type="project" value="UniProtKB-KW"/>
</dbReference>
<dbReference type="GO" id="GO:0051536">
    <property type="term" value="F:iron-sulfur cluster binding"/>
    <property type="evidence" value="ECO:0007669"/>
    <property type="project" value="UniProtKB-KW"/>
</dbReference>
<accession>A0A7X5HX60</accession>
<keyword evidence="1" id="KW-0479">Metal-binding</keyword>
<keyword evidence="2" id="KW-0408">Iron</keyword>
<feature type="domain" description="4Fe-4S ferredoxin-type" evidence="4">
    <location>
        <begin position="342"/>
        <end position="371"/>
    </location>
</feature>
<evidence type="ECO:0000259" key="4">
    <source>
        <dbReference type="PROSITE" id="PS51379"/>
    </source>
</evidence>
<dbReference type="InterPro" id="IPR036812">
    <property type="entry name" value="NAD(P)_OxRdtase_dom_sf"/>
</dbReference>
<dbReference type="SUPFAM" id="SSF54862">
    <property type="entry name" value="4Fe-4S ferredoxins"/>
    <property type="match status" value="1"/>
</dbReference>
<evidence type="ECO:0000256" key="1">
    <source>
        <dbReference type="ARBA" id="ARBA00022723"/>
    </source>
</evidence>
<dbReference type="PANTHER" id="PTHR43312">
    <property type="entry name" value="D-THREO-ALDOSE 1-DEHYDROGENASE"/>
    <property type="match status" value="1"/>
</dbReference>
<evidence type="ECO:0000313" key="5">
    <source>
        <dbReference type="EMBL" id="NDL68275.1"/>
    </source>
</evidence>
<proteinExistence type="predicted"/>
<dbReference type="InterPro" id="IPR053135">
    <property type="entry name" value="AKR2_Oxidoreductase"/>
</dbReference>
<sequence>MEKRIFGKLGFSCSAFGIGCMRLPEVKGAMGDAHVDEAEAVRMIRHAIDHGVEYVDTAYPYHNKESELVVGKALKDGYRERVRLATKLPVWLTHKPEDFDRYLDLQLKRLGVDHVDFYLLHAIDGPTFDRLKKLRVLDFLDRAVAQGKIRYPAFSFHGERRDFKKVIDAYDWSMCQIQLNLLDEDFQAGIEGMLYAAEKDVPVVVMEPLRGGELAQAPPPEVQAIWDRSRVKRSPAEWAFRWLYNFPQVATILSGVSTMEQLEDNLRIFGEAKAESMSREELDLVREVKEFYHRKIRVGCTGCNYCMPCPADVSIPDVFRLYNKASIYDAIQEYEKDYEKLVTEKRDPSCCVRCGRCEPLCPQGIPIMEKLEEAQGYFRKK</sequence>
<dbReference type="PANTHER" id="PTHR43312:SF2">
    <property type="entry name" value="OXIDOREDUCTASE"/>
    <property type="match status" value="1"/>
</dbReference>
<dbReference type="RefSeq" id="WP_162370999.1">
    <property type="nucleotide sequence ID" value="NZ_JAAEEH010000033.1"/>
</dbReference>
<keyword evidence="6" id="KW-1185">Reference proteome</keyword>
<dbReference type="Gene3D" id="3.20.20.100">
    <property type="entry name" value="NADP-dependent oxidoreductase domain"/>
    <property type="match status" value="1"/>
</dbReference>
<dbReference type="PROSITE" id="PS51379">
    <property type="entry name" value="4FE4S_FER_2"/>
    <property type="match status" value="1"/>
</dbReference>
<dbReference type="InterPro" id="IPR017900">
    <property type="entry name" value="4Fe4S_Fe_S_CS"/>
</dbReference>
<dbReference type="AlphaFoldDB" id="A0A7X5HX60"/>
<dbReference type="Proteomes" id="UP000461585">
    <property type="component" value="Unassembled WGS sequence"/>
</dbReference>
<organism evidence="5 6">
    <name type="scientific">Anaerotalea alkaliphila</name>
    <dbReference type="NCBI Taxonomy" id="2662126"/>
    <lineage>
        <taxon>Bacteria</taxon>
        <taxon>Bacillati</taxon>
        <taxon>Bacillota</taxon>
        <taxon>Clostridia</taxon>
        <taxon>Eubacteriales</taxon>
        <taxon>Anaerotalea</taxon>
    </lineage>
</organism>
<dbReference type="PROSITE" id="PS51257">
    <property type="entry name" value="PROKAR_LIPOPROTEIN"/>
    <property type="match status" value="1"/>
</dbReference>
<evidence type="ECO:0000256" key="3">
    <source>
        <dbReference type="ARBA" id="ARBA00023014"/>
    </source>
</evidence>
<gene>
    <name evidence="5" type="ORF">GXN74_11030</name>
</gene>
<dbReference type="Pfam" id="PF13187">
    <property type="entry name" value="Fer4_9"/>
    <property type="match status" value="1"/>
</dbReference>
<dbReference type="EMBL" id="JAAEEH010000033">
    <property type="protein sequence ID" value="NDL68275.1"/>
    <property type="molecule type" value="Genomic_DNA"/>
</dbReference>
<dbReference type="CDD" id="cd19096">
    <property type="entry name" value="AKR_Fe-S_oxidoreductase"/>
    <property type="match status" value="1"/>
</dbReference>
<evidence type="ECO:0000313" key="6">
    <source>
        <dbReference type="Proteomes" id="UP000461585"/>
    </source>
</evidence>
<keyword evidence="3" id="KW-0411">Iron-sulfur</keyword>
<reference evidence="5 6" key="1">
    <citation type="submission" date="2020-01" db="EMBL/GenBank/DDBJ databases">
        <title>Anaeroalcalibacter tamaniensis gen. nov., sp. nov., moderately halophilic strictly anaerobic fermenter bacterium from mud volcano of Taman peninsula.</title>
        <authorList>
            <person name="Frolova A."/>
            <person name="Merkel A.Y."/>
            <person name="Slobodkin A.I."/>
        </authorList>
    </citation>
    <scope>NUCLEOTIDE SEQUENCE [LARGE SCALE GENOMIC DNA]</scope>
    <source>
        <strain evidence="5 6">F-3ap</strain>
    </source>
</reference>
<protein>
    <submittedName>
        <fullName evidence="5">Aldo/keto reductase</fullName>
    </submittedName>
</protein>
<name>A0A7X5HX60_9FIRM</name>
<dbReference type="SUPFAM" id="SSF51430">
    <property type="entry name" value="NAD(P)-linked oxidoreductase"/>
    <property type="match status" value="1"/>
</dbReference>
<dbReference type="PROSITE" id="PS00198">
    <property type="entry name" value="4FE4S_FER_1"/>
    <property type="match status" value="1"/>
</dbReference>
<evidence type="ECO:0000256" key="2">
    <source>
        <dbReference type="ARBA" id="ARBA00023004"/>
    </source>
</evidence>
<comment type="caution">
    <text evidence="5">The sequence shown here is derived from an EMBL/GenBank/DDBJ whole genome shotgun (WGS) entry which is preliminary data.</text>
</comment>
<dbReference type="InterPro" id="IPR023210">
    <property type="entry name" value="NADP_OxRdtase_dom"/>
</dbReference>
<dbReference type="Pfam" id="PF00248">
    <property type="entry name" value="Aldo_ket_red"/>
    <property type="match status" value="1"/>
</dbReference>